<keyword evidence="4" id="KW-1185">Reference proteome</keyword>
<evidence type="ECO:0000313" key="4">
    <source>
        <dbReference type="Proteomes" id="UP000307440"/>
    </source>
</evidence>
<dbReference type="EMBL" id="ML210196">
    <property type="protein sequence ID" value="TFK24683.1"/>
    <property type="molecule type" value="Genomic_DNA"/>
</dbReference>
<proteinExistence type="predicted"/>
<feature type="transmembrane region" description="Helical" evidence="1">
    <location>
        <begin position="218"/>
        <end position="238"/>
    </location>
</feature>
<feature type="transmembrane region" description="Helical" evidence="1">
    <location>
        <begin position="12"/>
        <end position="30"/>
    </location>
</feature>
<dbReference type="Proteomes" id="UP000307440">
    <property type="component" value="Unassembled WGS sequence"/>
</dbReference>
<evidence type="ECO:0000259" key="2">
    <source>
        <dbReference type="Pfam" id="PF20151"/>
    </source>
</evidence>
<feature type="transmembrane region" description="Helical" evidence="1">
    <location>
        <begin position="83"/>
        <end position="104"/>
    </location>
</feature>
<name>A0A5C3KXV6_COPMA</name>
<keyword evidence="1" id="KW-0472">Membrane</keyword>
<feature type="transmembrane region" description="Helical" evidence="1">
    <location>
        <begin position="50"/>
        <end position="71"/>
    </location>
</feature>
<reference evidence="3 4" key="1">
    <citation type="journal article" date="2019" name="Nat. Ecol. Evol.">
        <title>Megaphylogeny resolves global patterns of mushroom evolution.</title>
        <authorList>
            <person name="Varga T."/>
            <person name="Krizsan K."/>
            <person name="Foldi C."/>
            <person name="Dima B."/>
            <person name="Sanchez-Garcia M."/>
            <person name="Sanchez-Ramirez S."/>
            <person name="Szollosi G.J."/>
            <person name="Szarkandi J.G."/>
            <person name="Papp V."/>
            <person name="Albert L."/>
            <person name="Andreopoulos W."/>
            <person name="Angelini C."/>
            <person name="Antonin V."/>
            <person name="Barry K.W."/>
            <person name="Bougher N.L."/>
            <person name="Buchanan P."/>
            <person name="Buyck B."/>
            <person name="Bense V."/>
            <person name="Catcheside P."/>
            <person name="Chovatia M."/>
            <person name="Cooper J."/>
            <person name="Damon W."/>
            <person name="Desjardin D."/>
            <person name="Finy P."/>
            <person name="Geml J."/>
            <person name="Haridas S."/>
            <person name="Hughes K."/>
            <person name="Justo A."/>
            <person name="Karasinski D."/>
            <person name="Kautmanova I."/>
            <person name="Kiss B."/>
            <person name="Kocsube S."/>
            <person name="Kotiranta H."/>
            <person name="LaButti K.M."/>
            <person name="Lechner B.E."/>
            <person name="Liimatainen K."/>
            <person name="Lipzen A."/>
            <person name="Lukacs Z."/>
            <person name="Mihaltcheva S."/>
            <person name="Morgado L.N."/>
            <person name="Niskanen T."/>
            <person name="Noordeloos M.E."/>
            <person name="Ohm R.A."/>
            <person name="Ortiz-Santana B."/>
            <person name="Ovrebo C."/>
            <person name="Racz N."/>
            <person name="Riley R."/>
            <person name="Savchenko A."/>
            <person name="Shiryaev A."/>
            <person name="Soop K."/>
            <person name="Spirin V."/>
            <person name="Szebenyi C."/>
            <person name="Tomsovsky M."/>
            <person name="Tulloss R.E."/>
            <person name="Uehling J."/>
            <person name="Grigoriev I.V."/>
            <person name="Vagvolgyi C."/>
            <person name="Papp T."/>
            <person name="Martin F.M."/>
            <person name="Miettinen O."/>
            <person name="Hibbett D.S."/>
            <person name="Nagy L.G."/>
        </authorList>
    </citation>
    <scope>NUCLEOTIDE SEQUENCE [LARGE SCALE GENOMIC DNA]</scope>
    <source>
        <strain evidence="3 4">CBS 121175</strain>
    </source>
</reference>
<evidence type="ECO:0000256" key="1">
    <source>
        <dbReference type="SAM" id="Phobius"/>
    </source>
</evidence>
<evidence type="ECO:0000313" key="3">
    <source>
        <dbReference type="EMBL" id="TFK24683.1"/>
    </source>
</evidence>
<feature type="transmembrane region" description="Helical" evidence="1">
    <location>
        <begin position="110"/>
        <end position="133"/>
    </location>
</feature>
<keyword evidence="1" id="KW-0812">Transmembrane</keyword>
<sequence>MNSWAEDGQLSRYFTVSACTILLLDYMHTFPLEVKLVWYARWRPAKLGFIFTRYIVVAFLASHSAALFATFPSQKWYRNSDIVILALWMTSSLSAEVLLCYQVYAFSQRATYAGVYLTCQFSVYLAATLLCIAKLSSESEAIPRSSDMDGTALYVHNSDSTIISLTLFITNQKYRKLNSTLVRIFLWSGLTCWCSILVMCTANAILTFRPTTPYPTTFLAAPLAVTRSTLSTRMILVLRQASRQNMLFDGSSSGDAEEADLPPIRFR</sequence>
<feature type="domain" description="DUF6533" evidence="2">
    <location>
        <begin position="13"/>
        <end position="57"/>
    </location>
</feature>
<protein>
    <recommendedName>
        <fullName evidence="2">DUF6533 domain-containing protein</fullName>
    </recommendedName>
</protein>
<feature type="transmembrane region" description="Helical" evidence="1">
    <location>
        <begin position="184"/>
        <end position="206"/>
    </location>
</feature>
<dbReference type="AlphaFoldDB" id="A0A5C3KXV6"/>
<organism evidence="3 4">
    <name type="scientific">Coprinopsis marcescibilis</name>
    <name type="common">Agaric fungus</name>
    <name type="synonym">Psathyrella marcescibilis</name>
    <dbReference type="NCBI Taxonomy" id="230819"/>
    <lineage>
        <taxon>Eukaryota</taxon>
        <taxon>Fungi</taxon>
        <taxon>Dikarya</taxon>
        <taxon>Basidiomycota</taxon>
        <taxon>Agaricomycotina</taxon>
        <taxon>Agaricomycetes</taxon>
        <taxon>Agaricomycetidae</taxon>
        <taxon>Agaricales</taxon>
        <taxon>Agaricineae</taxon>
        <taxon>Psathyrellaceae</taxon>
        <taxon>Coprinopsis</taxon>
    </lineage>
</organism>
<dbReference type="Pfam" id="PF20151">
    <property type="entry name" value="DUF6533"/>
    <property type="match status" value="1"/>
</dbReference>
<dbReference type="InterPro" id="IPR045340">
    <property type="entry name" value="DUF6533"/>
</dbReference>
<gene>
    <name evidence="3" type="ORF">FA15DRAFT_756351</name>
</gene>
<accession>A0A5C3KXV6</accession>
<keyword evidence="1" id="KW-1133">Transmembrane helix</keyword>